<accession>A0A2H3P114</accession>
<sequence>MRVFAFSAVLLFGIAALGGCESESSTSDDGRNVERAALDTLRITNAWVRPAPEGGVTALYLELHNRRATADTLMRVETPVSSRTELHTTVLHSDGTTGMRPLNNGLAVPTDTTTTLRPGGPHVMVYDVQPALVIGDSVRVTLHFGDLMHTVTAHVRPTPPQ</sequence>
<dbReference type="Gene3D" id="2.60.40.1890">
    <property type="entry name" value="PCu(A)C copper chaperone"/>
    <property type="match status" value="1"/>
</dbReference>
<comment type="caution">
    <text evidence="1">The sequence shown here is derived from an EMBL/GenBank/DDBJ whole genome shotgun (WGS) entry which is preliminary data.</text>
</comment>
<dbReference type="InterPro" id="IPR036182">
    <property type="entry name" value="PCuAC_sf"/>
</dbReference>
<dbReference type="PANTHER" id="PTHR36302">
    <property type="entry name" value="BLR7088 PROTEIN"/>
    <property type="match status" value="1"/>
</dbReference>
<organism evidence="1 2">
    <name type="scientific">Longimonas halophila</name>
    <dbReference type="NCBI Taxonomy" id="1469170"/>
    <lineage>
        <taxon>Bacteria</taxon>
        <taxon>Pseudomonadati</taxon>
        <taxon>Rhodothermota</taxon>
        <taxon>Rhodothermia</taxon>
        <taxon>Rhodothermales</taxon>
        <taxon>Salisaetaceae</taxon>
        <taxon>Longimonas</taxon>
    </lineage>
</organism>
<dbReference type="Pfam" id="PF04314">
    <property type="entry name" value="PCuAC"/>
    <property type="match status" value="1"/>
</dbReference>
<dbReference type="PANTHER" id="PTHR36302:SF1">
    <property type="entry name" value="COPPER CHAPERONE PCU(A)C"/>
    <property type="match status" value="1"/>
</dbReference>
<dbReference type="OrthoDB" id="1525355at2"/>
<keyword evidence="2" id="KW-1185">Reference proteome</keyword>
<reference evidence="1 2" key="1">
    <citation type="submission" date="2017-10" db="EMBL/GenBank/DDBJ databases">
        <title>Draft genome of Longimonas halophila.</title>
        <authorList>
            <person name="Goh K.M."/>
            <person name="Shamsir M.S."/>
            <person name="Lim S.W."/>
        </authorList>
    </citation>
    <scope>NUCLEOTIDE SEQUENCE [LARGE SCALE GENOMIC DNA]</scope>
    <source>
        <strain evidence="1 2">KCTC 42399</strain>
    </source>
</reference>
<proteinExistence type="predicted"/>
<dbReference type="RefSeq" id="WP_098060670.1">
    <property type="nucleotide sequence ID" value="NZ_PDEP01000001.1"/>
</dbReference>
<name>A0A2H3P114_9BACT</name>
<dbReference type="Proteomes" id="UP000221024">
    <property type="component" value="Unassembled WGS sequence"/>
</dbReference>
<dbReference type="InterPro" id="IPR058248">
    <property type="entry name" value="Lxx211020-like"/>
</dbReference>
<evidence type="ECO:0000313" key="2">
    <source>
        <dbReference type="Proteomes" id="UP000221024"/>
    </source>
</evidence>
<dbReference type="AlphaFoldDB" id="A0A2H3P114"/>
<dbReference type="SUPFAM" id="SSF110087">
    <property type="entry name" value="DR1885-like metal-binding protein"/>
    <property type="match status" value="1"/>
</dbReference>
<protein>
    <recommendedName>
        <fullName evidence="3">Copper chaperone PCu(A)C</fullName>
    </recommendedName>
</protein>
<dbReference type="InterPro" id="IPR007410">
    <property type="entry name" value="LpqE-like"/>
</dbReference>
<evidence type="ECO:0008006" key="3">
    <source>
        <dbReference type="Google" id="ProtNLM"/>
    </source>
</evidence>
<evidence type="ECO:0000313" key="1">
    <source>
        <dbReference type="EMBL" id="PEN09270.1"/>
    </source>
</evidence>
<dbReference type="EMBL" id="PDEP01000001">
    <property type="protein sequence ID" value="PEN09270.1"/>
    <property type="molecule type" value="Genomic_DNA"/>
</dbReference>
<dbReference type="PROSITE" id="PS51257">
    <property type="entry name" value="PROKAR_LIPOPROTEIN"/>
    <property type="match status" value="1"/>
</dbReference>
<gene>
    <name evidence="1" type="ORF">CRI93_00645</name>
</gene>